<comment type="caution">
    <text evidence="1">The sequence shown here is derived from an EMBL/GenBank/DDBJ whole genome shotgun (WGS) entry which is preliminary data.</text>
</comment>
<name>A0ACC6NYL7_9BURK</name>
<keyword evidence="2" id="KW-1185">Reference proteome</keyword>
<organism evidence="1 2">
    <name type="scientific">Amphibiibacter pelophylacis</name>
    <dbReference type="NCBI Taxonomy" id="1799477"/>
    <lineage>
        <taxon>Bacteria</taxon>
        <taxon>Pseudomonadati</taxon>
        <taxon>Pseudomonadota</taxon>
        <taxon>Betaproteobacteria</taxon>
        <taxon>Burkholderiales</taxon>
        <taxon>Sphaerotilaceae</taxon>
        <taxon>Amphibiibacter</taxon>
    </lineage>
</organism>
<dbReference type="EMBL" id="JAWDIE010000001">
    <property type="protein sequence ID" value="MEJ7137042.1"/>
    <property type="molecule type" value="Genomic_DNA"/>
</dbReference>
<evidence type="ECO:0000313" key="2">
    <source>
        <dbReference type="Proteomes" id="UP001364695"/>
    </source>
</evidence>
<gene>
    <name evidence="1" type="ORF">RV045_01175</name>
</gene>
<accession>A0ACC6NYL7</accession>
<sequence length="98" mass="10831">MSIPDTLKTRLDKNRAMISITVRVPVDVIDSMKAIAPQRGMAGYQTLLKSYLSEGLRRDEALFAVSDTQMRLLAALRRRGVPQELLDEVVQEASGEGA</sequence>
<protein>
    <submittedName>
        <fullName evidence="1">Uncharacterized protein</fullName>
    </submittedName>
</protein>
<reference evidence="1" key="1">
    <citation type="submission" date="2023-10" db="EMBL/GenBank/DDBJ databases">
        <title>Amphibacter perezi, gen. nov., sp. nov. a novel taxa of the family Comamonadaceae, class Betaproteobacteria isolated from the skin microbiota of Pelophylax perezi from different populations.</title>
        <authorList>
            <person name="Costa S."/>
            <person name="Proenca D.N."/>
            <person name="Lopes I."/>
            <person name="Morais P.V."/>
        </authorList>
    </citation>
    <scope>NUCLEOTIDE SEQUENCE</scope>
    <source>
        <strain evidence="1">SL12-8</strain>
    </source>
</reference>
<dbReference type="Proteomes" id="UP001364695">
    <property type="component" value="Unassembled WGS sequence"/>
</dbReference>
<evidence type="ECO:0000313" key="1">
    <source>
        <dbReference type="EMBL" id="MEJ7137042.1"/>
    </source>
</evidence>
<proteinExistence type="predicted"/>